<evidence type="ECO:0000256" key="4">
    <source>
        <dbReference type="ARBA" id="ARBA00022679"/>
    </source>
</evidence>
<dbReference type="GO" id="GO:0032259">
    <property type="term" value="P:methylation"/>
    <property type="evidence" value="ECO:0007669"/>
    <property type="project" value="UniProtKB-KW"/>
</dbReference>
<feature type="domain" description="Methyltransferase" evidence="7">
    <location>
        <begin position="234"/>
        <end position="329"/>
    </location>
</feature>
<feature type="domain" description="RlmI-like PUA" evidence="8">
    <location>
        <begin position="18"/>
        <end position="66"/>
    </location>
</feature>
<evidence type="ECO:0000259" key="8">
    <source>
        <dbReference type="Pfam" id="PF17785"/>
    </source>
</evidence>
<dbReference type="GO" id="GO:0008168">
    <property type="term" value="F:methyltransferase activity"/>
    <property type="evidence" value="ECO:0007669"/>
    <property type="project" value="UniProtKB-KW"/>
</dbReference>
<dbReference type="EMBL" id="PVNK01000081">
    <property type="protein sequence ID" value="PRQ03523.1"/>
    <property type="molecule type" value="Genomic_DNA"/>
</dbReference>
<dbReference type="Gene3D" id="2.30.130.10">
    <property type="entry name" value="PUA domain"/>
    <property type="match status" value="1"/>
</dbReference>
<dbReference type="InterPro" id="IPR015947">
    <property type="entry name" value="PUA-like_sf"/>
</dbReference>
<keyword evidence="5" id="KW-0949">S-adenosyl-L-methionine</keyword>
<dbReference type="Proteomes" id="UP000237968">
    <property type="component" value="Unassembled WGS sequence"/>
</dbReference>
<dbReference type="SUPFAM" id="SSF53335">
    <property type="entry name" value="S-adenosyl-L-methionine-dependent methyltransferases"/>
    <property type="match status" value="1"/>
</dbReference>
<dbReference type="SUPFAM" id="SSF88697">
    <property type="entry name" value="PUA domain-like"/>
    <property type="match status" value="1"/>
</dbReference>
<dbReference type="PANTHER" id="PTHR42873:SF1">
    <property type="entry name" value="S-ADENOSYLMETHIONINE-DEPENDENT METHYLTRANSFERASE DOMAIN-CONTAINING PROTEIN"/>
    <property type="match status" value="1"/>
</dbReference>
<comment type="caution">
    <text evidence="9">The sequence shown here is derived from an EMBL/GenBank/DDBJ whole genome shotgun (WGS) entry which is preliminary data.</text>
</comment>
<dbReference type="PANTHER" id="PTHR42873">
    <property type="entry name" value="RIBOSOMAL RNA LARGE SUBUNIT METHYLTRANSFERASE"/>
    <property type="match status" value="1"/>
</dbReference>
<keyword evidence="10" id="KW-1185">Reference proteome</keyword>
<accession>A0A2S9YEJ4</accession>
<keyword evidence="4 9" id="KW-0808">Transferase</keyword>
<dbReference type="CDD" id="cd11572">
    <property type="entry name" value="RlmI_M_like"/>
    <property type="match status" value="1"/>
</dbReference>
<protein>
    <submittedName>
        <fullName evidence="9">Ribosomal RNA large subunit methyltransferase I</fullName>
        <ecNumber evidence="9">2.1.1.191</ecNumber>
    </submittedName>
</protein>
<dbReference type="InterPro" id="IPR041532">
    <property type="entry name" value="RlmI-like_PUA"/>
</dbReference>
<evidence type="ECO:0000313" key="10">
    <source>
        <dbReference type="Proteomes" id="UP000237968"/>
    </source>
</evidence>
<evidence type="ECO:0000256" key="6">
    <source>
        <dbReference type="ARBA" id="ARBA00038091"/>
    </source>
</evidence>
<dbReference type="Gene3D" id="3.40.50.150">
    <property type="entry name" value="Vaccinia Virus protein VP39"/>
    <property type="match status" value="1"/>
</dbReference>
<dbReference type="RefSeq" id="WP_106391016.1">
    <property type="nucleotide sequence ID" value="NZ_PVNK01000081.1"/>
</dbReference>
<keyword evidence="2" id="KW-0963">Cytoplasm</keyword>
<dbReference type="Gene3D" id="3.30.750.80">
    <property type="entry name" value="RNA methyltransferase domain (HRMD) like"/>
    <property type="match status" value="1"/>
</dbReference>
<dbReference type="CDD" id="cd02440">
    <property type="entry name" value="AdoMet_MTases"/>
    <property type="match status" value="1"/>
</dbReference>
<comment type="subcellular location">
    <subcellularLocation>
        <location evidence="1">Cytoplasm</location>
    </subcellularLocation>
</comment>
<proteinExistence type="inferred from homology"/>
<organism evidence="9 10">
    <name type="scientific">Enhygromyxa salina</name>
    <dbReference type="NCBI Taxonomy" id="215803"/>
    <lineage>
        <taxon>Bacteria</taxon>
        <taxon>Pseudomonadati</taxon>
        <taxon>Myxococcota</taxon>
        <taxon>Polyangia</taxon>
        <taxon>Nannocystales</taxon>
        <taxon>Nannocystaceae</taxon>
        <taxon>Enhygromyxa</taxon>
    </lineage>
</organism>
<evidence type="ECO:0000256" key="1">
    <source>
        <dbReference type="ARBA" id="ARBA00004496"/>
    </source>
</evidence>
<sequence length="410" mass="43732">MTVRIELRRDAGKVDPSRDLWIRRRQVARVLGPPDPTAIAELVDHRAKVLGFGLYSPDSGIVLRLLCGGQQPPPPDWLERGLAAALAGRAALGLGAETTGFREVNSEGDGLPGLVVDRFGDWRVVQITTAPIAARRPEICAWLAEHAPLAGGQIVVMGEAAAELEGFAPGLEVHARDGTDRGPAQLEWLEHGRPFVAPAPPAQKTGAYHDQRDNRSRFAALVAARGAREAPPRVLDLGCHVGGFSIAAARRGATVVAVDQSARALEFAARNAAANAVSAQVETVAADMFGDLAAPALAGPFDAVIFDPPKVARSRRDLGRALEALTRTLSRLLPRVADDGLVALCSCSHHLGWDELDRAVLDACGRAVRTAGPGRVVRLDRWGAGPDHPISPGHREGEYLRVAVYQRRQT</sequence>
<evidence type="ECO:0000256" key="3">
    <source>
        <dbReference type="ARBA" id="ARBA00022603"/>
    </source>
</evidence>
<dbReference type="InterPro" id="IPR029063">
    <property type="entry name" value="SAM-dependent_MTases_sf"/>
</dbReference>
<dbReference type="InterPro" id="IPR041698">
    <property type="entry name" value="Methyltransf_25"/>
</dbReference>
<evidence type="ECO:0000259" key="7">
    <source>
        <dbReference type="Pfam" id="PF13649"/>
    </source>
</evidence>
<dbReference type="Pfam" id="PF13649">
    <property type="entry name" value="Methyltransf_25"/>
    <property type="match status" value="1"/>
</dbReference>
<dbReference type="InterPro" id="IPR036974">
    <property type="entry name" value="PUA_sf"/>
</dbReference>
<keyword evidence="3 9" id="KW-0489">Methyltransferase</keyword>
<reference evidence="9 10" key="1">
    <citation type="submission" date="2018-03" db="EMBL/GenBank/DDBJ databases">
        <title>Draft Genome Sequences of the Obligatory Marine Myxobacteria Enhygromyxa salina SWB005.</title>
        <authorList>
            <person name="Poehlein A."/>
            <person name="Moghaddam J.A."/>
            <person name="Harms H."/>
            <person name="Alanjari M."/>
            <person name="Koenig G.M."/>
            <person name="Daniel R."/>
            <person name="Schaeberle T.F."/>
        </authorList>
    </citation>
    <scope>NUCLEOTIDE SEQUENCE [LARGE SCALE GENOMIC DNA]</scope>
    <source>
        <strain evidence="9 10">SWB005</strain>
    </source>
</reference>
<dbReference type="Pfam" id="PF17785">
    <property type="entry name" value="PUA_3"/>
    <property type="match status" value="1"/>
</dbReference>
<dbReference type="AlphaFoldDB" id="A0A2S9YEJ4"/>
<evidence type="ECO:0000256" key="2">
    <source>
        <dbReference type="ARBA" id="ARBA00022490"/>
    </source>
</evidence>
<comment type="similarity">
    <text evidence="6">Belongs to the methyltransferase superfamily. RlmI family.</text>
</comment>
<dbReference type="GO" id="GO:0003723">
    <property type="term" value="F:RNA binding"/>
    <property type="evidence" value="ECO:0007669"/>
    <property type="project" value="InterPro"/>
</dbReference>
<dbReference type="EC" id="2.1.1.191" evidence="9"/>
<name>A0A2S9YEJ4_9BACT</name>
<evidence type="ECO:0000256" key="5">
    <source>
        <dbReference type="ARBA" id="ARBA00022691"/>
    </source>
</evidence>
<evidence type="ECO:0000313" key="9">
    <source>
        <dbReference type="EMBL" id="PRQ03523.1"/>
    </source>
</evidence>
<dbReference type="OrthoDB" id="9805492at2"/>
<gene>
    <name evidence="9" type="primary">rlmI_1</name>
    <name evidence="9" type="ORF">ENSA5_15530</name>
</gene>